<evidence type="ECO:0008006" key="3">
    <source>
        <dbReference type="Google" id="ProtNLM"/>
    </source>
</evidence>
<dbReference type="Proteomes" id="UP000886885">
    <property type="component" value="Chromosome 4D"/>
</dbReference>
<dbReference type="AlphaFoldDB" id="A0A8X8D5E3"/>
<sequence length="145" mass="16696">MAIKLDMTKAFDRVEWGFLEEDSRTMVPDALSHYLSSLLNQNNMVESKIKRACPSLSYIMFADYTFLFGKACMGEATCIMQALQVYSQASGKQLTPFQKQCLFWSKYSSARSKSEFLNYLKERVEKKVQSREGKLQCLLTHDGLF</sequence>
<accession>A0A8X8D5E3</accession>
<gene>
    <name evidence="1" type="ORF">POTOM_018279</name>
</gene>
<comment type="caution">
    <text evidence="1">The sequence shown here is derived from an EMBL/GenBank/DDBJ whole genome shotgun (WGS) entry which is preliminary data.</text>
</comment>
<keyword evidence="2" id="KW-1185">Reference proteome</keyword>
<dbReference type="OrthoDB" id="1936608at2759"/>
<reference evidence="1" key="1">
    <citation type="journal article" date="2020" name="bioRxiv">
        <title>Hybrid origin of Populus tomentosa Carr. identified through genome sequencing and phylogenomic analysis.</title>
        <authorList>
            <person name="An X."/>
            <person name="Gao K."/>
            <person name="Chen Z."/>
            <person name="Li J."/>
            <person name="Yang X."/>
            <person name="Yang X."/>
            <person name="Zhou J."/>
            <person name="Guo T."/>
            <person name="Zhao T."/>
            <person name="Huang S."/>
            <person name="Miao D."/>
            <person name="Khan W.U."/>
            <person name="Rao P."/>
            <person name="Ye M."/>
            <person name="Lei B."/>
            <person name="Liao W."/>
            <person name="Wang J."/>
            <person name="Ji L."/>
            <person name="Li Y."/>
            <person name="Guo B."/>
            <person name="Mustafa N.S."/>
            <person name="Li S."/>
            <person name="Yun Q."/>
            <person name="Keller S.R."/>
            <person name="Mao J."/>
            <person name="Zhang R."/>
            <person name="Strauss S.H."/>
        </authorList>
    </citation>
    <scope>NUCLEOTIDE SEQUENCE</scope>
    <source>
        <strain evidence="1">GM15</strain>
        <tissue evidence="1">Leaf</tissue>
    </source>
</reference>
<name>A0A8X8D5E3_POPTO</name>
<organism evidence="1 2">
    <name type="scientific">Populus tomentosa</name>
    <name type="common">Chinese white poplar</name>
    <dbReference type="NCBI Taxonomy" id="118781"/>
    <lineage>
        <taxon>Eukaryota</taxon>
        <taxon>Viridiplantae</taxon>
        <taxon>Streptophyta</taxon>
        <taxon>Embryophyta</taxon>
        <taxon>Tracheophyta</taxon>
        <taxon>Spermatophyta</taxon>
        <taxon>Magnoliopsida</taxon>
        <taxon>eudicotyledons</taxon>
        <taxon>Gunneridae</taxon>
        <taxon>Pentapetalae</taxon>
        <taxon>rosids</taxon>
        <taxon>fabids</taxon>
        <taxon>Malpighiales</taxon>
        <taxon>Salicaceae</taxon>
        <taxon>Saliceae</taxon>
        <taxon>Populus</taxon>
    </lineage>
</organism>
<evidence type="ECO:0000313" key="1">
    <source>
        <dbReference type="EMBL" id="KAG6778415.1"/>
    </source>
</evidence>
<protein>
    <recommendedName>
        <fullName evidence="3">Reverse transcriptase domain-containing protein</fullName>
    </recommendedName>
</protein>
<dbReference type="EMBL" id="JAAWWB010000008">
    <property type="protein sequence ID" value="KAG6778415.1"/>
    <property type="molecule type" value="Genomic_DNA"/>
</dbReference>
<evidence type="ECO:0000313" key="2">
    <source>
        <dbReference type="Proteomes" id="UP000886885"/>
    </source>
</evidence>
<proteinExistence type="predicted"/>